<proteinExistence type="predicted"/>
<name>A0A8T0MTJ7_PANVG</name>
<keyword evidence="4" id="KW-1185">Reference proteome</keyword>
<comment type="caution">
    <text evidence="3">The sequence shown here is derived from an EMBL/GenBank/DDBJ whole genome shotgun (WGS) entry which is preliminary data.</text>
</comment>
<feature type="region of interest" description="Disordered" evidence="1">
    <location>
        <begin position="1"/>
        <end position="120"/>
    </location>
</feature>
<dbReference type="Pfam" id="PF00646">
    <property type="entry name" value="F-box"/>
    <property type="match status" value="1"/>
</dbReference>
<dbReference type="InterPro" id="IPR036047">
    <property type="entry name" value="F-box-like_dom_sf"/>
</dbReference>
<reference evidence="3" key="1">
    <citation type="submission" date="2020-05" db="EMBL/GenBank/DDBJ databases">
        <title>WGS assembly of Panicum virgatum.</title>
        <authorList>
            <person name="Lovell J.T."/>
            <person name="Jenkins J."/>
            <person name="Shu S."/>
            <person name="Juenger T.E."/>
            <person name="Schmutz J."/>
        </authorList>
    </citation>
    <scope>NUCLEOTIDE SEQUENCE</scope>
    <source>
        <strain evidence="3">AP13</strain>
    </source>
</reference>
<evidence type="ECO:0000313" key="3">
    <source>
        <dbReference type="EMBL" id="KAG2538769.1"/>
    </source>
</evidence>
<dbReference type="SUPFAM" id="SSF81383">
    <property type="entry name" value="F-box domain"/>
    <property type="match status" value="1"/>
</dbReference>
<organism evidence="3 4">
    <name type="scientific">Panicum virgatum</name>
    <name type="common">Blackwell switchgrass</name>
    <dbReference type="NCBI Taxonomy" id="38727"/>
    <lineage>
        <taxon>Eukaryota</taxon>
        <taxon>Viridiplantae</taxon>
        <taxon>Streptophyta</taxon>
        <taxon>Embryophyta</taxon>
        <taxon>Tracheophyta</taxon>
        <taxon>Spermatophyta</taxon>
        <taxon>Magnoliopsida</taxon>
        <taxon>Liliopsida</taxon>
        <taxon>Poales</taxon>
        <taxon>Poaceae</taxon>
        <taxon>PACMAD clade</taxon>
        <taxon>Panicoideae</taxon>
        <taxon>Panicodae</taxon>
        <taxon>Paniceae</taxon>
        <taxon>Panicinae</taxon>
        <taxon>Panicum</taxon>
        <taxon>Panicum sect. Hiantes</taxon>
    </lineage>
</organism>
<gene>
    <name evidence="3" type="ORF">PVAP13_9NG360242</name>
</gene>
<evidence type="ECO:0000259" key="2">
    <source>
        <dbReference type="Pfam" id="PF00646"/>
    </source>
</evidence>
<dbReference type="Gene3D" id="1.20.1280.50">
    <property type="match status" value="1"/>
</dbReference>
<dbReference type="Proteomes" id="UP000823388">
    <property type="component" value="Chromosome 9N"/>
</dbReference>
<dbReference type="PANTHER" id="PTHR32133">
    <property type="entry name" value="OS07G0120400 PROTEIN"/>
    <property type="match status" value="1"/>
</dbReference>
<evidence type="ECO:0000256" key="1">
    <source>
        <dbReference type="SAM" id="MobiDB-lite"/>
    </source>
</evidence>
<accession>A0A8T0MTJ7</accession>
<protein>
    <recommendedName>
        <fullName evidence="2">F-box domain-containing protein</fullName>
    </recommendedName>
</protein>
<evidence type="ECO:0000313" key="4">
    <source>
        <dbReference type="Proteomes" id="UP000823388"/>
    </source>
</evidence>
<dbReference type="AlphaFoldDB" id="A0A8T0MTJ7"/>
<dbReference type="InterPro" id="IPR001810">
    <property type="entry name" value="F-box_dom"/>
</dbReference>
<dbReference type="PANTHER" id="PTHR32133:SF271">
    <property type="entry name" value="F-BOX DOMAIN-CONTAINING PROTEIN"/>
    <property type="match status" value="1"/>
</dbReference>
<feature type="compositionally biased region" description="Low complexity" evidence="1">
    <location>
        <begin position="81"/>
        <end position="94"/>
    </location>
</feature>
<sequence>MDPVAGRGGSSRVHQTGGNRSRPGSREFGRSARSGAVERWNLPSGSGGRPPPVLDPDIDRGERGRQCGRGSGRPTSVEPFSGGAAAGRPSAAGRQSQRGGAMVWRPRRPQSPAQSGSAEGDAVAGATLAAVPAALDNEDILGKILLRLPARPSSLPRAGAVCKRWRGLVTDPGFLGRFRAHHRKAPLLGFFSHNRGKIGFTSVLDPPDRIPAAGGFSLRLPRGSRVYGCRHCRILVVTIKPFGFLVWDSVSGDQCRVPLPSASGVNKYMIDGTVICAGGGQGHVHGACHSCPFLVVFLGRCGDEIIVWVYSSETGTWGDAISIMWLSPFDPDDFACCNTLVGNSIFWLFNESSMSILEFDLDMQCLAKVEVPPEVIDLDISVRDECQFLIMLAEGGELGFLVLEGFNARIWKRKVKCDGNTGWVLRNTMKLHLPLKRAHRYHSEIRGGWATGGGVVFMIHLESAQFKKLPQKLGYRMCYPFTSFCTAGPASVLSSVPPAMREGDLLSHIEFVKHQELNLIVEDREVDRWDPMILEASMPPVPLLSMPEAKGRGL</sequence>
<feature type="domain" description="F-box" evidence="2">
    <location>
        <begin position="138"/>
        <end position="174"/>
    </location>
</feature>
<dbReference type="EMBL" id="CM029054">
    <property type="protein sequence ID" value="KAG2538769.1"/>
    <property type="molecule type" value="Genomic_DNA"/>
</dbReference>